<evidence type="ECO:0000259" key="1">
    <source>
        <dbReference type="Pfam" id="PF00899"/>
    </source>
</evidence>
<name>A0A0F8Y1G8_9ZZZZ</name>
<dbReference type="Pfam" id="PF00899">
    <property type="entry name" value="ThiF"/>
    <property type="match status" value="1"/>
</dbReference>
<feature type="domain" description="THIF-type NAD/FAD binding fold" evidence="1">
    <location>
        <begin position="11"/>
        <end position="91"/>
    </location>
</feature>
<sequence length="92" mass="10292">MNESPEWLERYSRHFPLASIGIENQRLLSQKRILIAGMGGLGTVSSELLASIGIGYLRIVDFDVVEVSNLPRQKLYEESDIGKSKVDVAEEK</sequence>
<dbReference type="AlphaFoldDB" id="A0A0F8Y1G8"/>
<dbReference type="GO" id="GO:0061504">
    <property type="term" value="P:cyclic threonylcarbamoyladenosine biosynthetic process"/>
    <property type="evidence" value="ECO:0007669"/>
    <property type="project" value="TreeGrafter"/>
</dbReference>
<proteinExistence type="predicted"/>
<dbReference type="InterPro" id="IPR045886">
    <property type="entry name" value="ThiF/MoeB/HesA"/>
</dbReference>
<protein>
    <recommendedName>
        <fullName evidence="1">THIF-type NAD/FAD binding fold domain-containing protein</fullName>
    </recommendedName>
</protein>
<dbReference type="EMBL" id="LAZR01069273">
    <property type="protein sequence ID" value="KKK48034.1"/>
    <property type="molecule type" value="Genomic_DNA"/>
</dbReference>
<feature type="non-terminal residue" evidence="2">
    <location>
        <position position="92"/>
    </location>
</feature>
<dbReference type="InterPro" id="IPR035985">
    <property type="entry name" value="Ubiquitin-activating_enz"/>
</dbReference>
<dbReference type="Gene3D" id="3.40.50.720">
    <property type="entry name" value="NAD(P)-binding Rossmann-like Domain"/>
    <property type="match status" value="1"/>
</dbReference>
<dbReference type="PANTHER" id="PTHR43267">
    <property type="entry name" value="TRNA THREONYLCARBAMOYLADENOSINE DEHYDRATASE"/>
    <property type="match status" value="1"/>
</dbReference>
<accession>A0A0F8Y1G8</accession>
<dbReference type="InterPro" id="IPR000594">
    <property type="entry name" value="ThiF_NAD_FAD-bd"/>
</dbReference>
<dbReference type="GO" id="GO:0008641">
    <property type="term" value="F:ubiquitin-like modifier activating enzyme activity"/>
    <property type="evidence" value="ECO:0007669"/>
    <property type="project" value="InterPro"/>
</dbReference>
<gene>
    <name evidence="2" type="ORF">LCGC14_3149180</name>
</gene>
<dbReference type="SUPFAM" id="SSF69572">
    <property type="entry name" value="Activating enzymes of the ubiquitin-like proteins"/>
    <property type="match status" value="1"/>
</dbReference>
<evidence type="ECO:0000313" key="2">
    <source>
        <dbReference type="EMBL" id="KKK48034.1"/>
    </source>
</evidence>
<comment type="caution">
    <text evidence="2">The sequence shown here is derived from an EMBL/GenBank/DDBJ whole genome shotgun (WGS) entry which is preliminary data.</text>
</comment>
<organism evidence="2">
    <name type="scientific">marine sediment metagenome</name>
    <dbReference type="NCBI Taxonomy" id="412755"/>
    <lineage>
        <taxon>unclassified sequences</taxon>
        <taxon>metagenomes</taxon>
        <taxon>ecological metagenomes</taxon>
    </lineage>
</organism>
<dbReference type="PANTHER" id="PTHR43267:SF3">
    <property type="entry name" value="THIF PROTEIN"/>
    <property type="match status" value="1"/>
</dbReference>
<dbReference type="GO" id="GO:0061503">
    <property type="term" value="F:tRNA threonylcarbamoyladenosine dehydratase"/>
    <property type="evidence" value="ECO:0007669"/>
    <property type="project" value="TreeGrafter"/>
</dbReference>
<reference evidence="2" key="1">
    <citation type="journal article" date="2015" name="Nature">
        <title>Complex archaea that bridge the gap between prokaryotes and eukaryotes.</title>
        <authorList>
            <person name="Spang A."/>
            <person name="Saw J.H."/>
            <person name="Jorgensen S.L."/>
            <person name="Zaremba-Niedzwiedzka K."/>
            <person name="Martijn J."/>
            <person name="Lind A.E."/>
            <person name="van Eijk R."/>
            <person name="Schleper C."/>
            <person name="Guy L."/>
            <person name="Ettema T.J."/>
        </authorList>
    </citation>
    <scope>NUCLEOTIDE SEQUENCE</scope>
</reference>